<dbReference type="AlphaFoldDB" id="A0AAW3V1K9"/>
<reference evidence="1 2" key="1">
    <citation type="submission" date="2020-08" db="EMBL/GenBank/DDBJ databases">
        <title>Genomic Encyclopedia of Type Strains, Phase IV (KMG-V): Genome sequencing to study the core and pangenomes of soil and plant-associated prokaryotes.</title>
        <authorList>
            <person name="Whitman W."/>
        </authorList>
    </citation>
    <scope>NUCLEOTIDE SEQUENCE [LARGE SCALE GENOMIC DNA]</scope>
    <source>
        <strain evidence="1 2">SEMIA 4013</strain>
    </source>
</reference>
<protein>
    <submittedName>
        <fullName evidence="1">Uncharacterized protein</fullName>
    </submittedName>
</protein>
<sequence>MAEKFEPFQFTPHKGDVRHSMVIGPIGSGKTVSAELVKLWRAGHPGGSTSGAQAGENGGE</sequence>
<comment type="caution">
    <text evidence="1">The sequence shown here is derived from an EMBL/GenBank/DDBJ whole genome shotgun (WGS) entry which is preliminary data.</text>
</comment>
<proteinExistence type="predicted"/>
<accession>A0AAW3V1K9</accession>
<dbReference type="Proteomes" id="UP000518681">
    <property type="component" value="Unassembled WGS sequence"/>
</dbReference>
<name>A0AAW3V1K9_9BURK</name>
<evidence type="ECO:0000313" key="1">
    <source>
        <dbReference type="EMBL" id="MBB6204266.1"/>
    </source>
</evidence>
<gene>
    <name evidence="1" type="ORF">GGD69_005160</name>
</gene>
<dbReference type="EMBL" id="JACIIK010000009">
    <property type="protein sequence ID" value="MBB6204266.1"/>
    <property type="molecule type" value="Genomic_DNA"/>
</dbReference>
<organism evidence="1 2">
    <name type="scientific">Paraburkholderia fungorum</name>
    <dbReference type="NCBI Taxonomy" id="134537"/>
    <lineage>
        <taxon>Bacteria</taxon>
        <taxon>Pseudomonadati</taxon>
        <taxon>Pseudomonadota</taxon>
        <taxon>Betaproteobacteria</taxon>
        <taxon>Burkholderiales</taxon>
        <taxon>Burkholderiaceae</taxon>
        <taxon>Paraburkholderia</taxon>
    </lineage>
</organism>
<evidence type="ECO:0000313" key="2">
    <source>
        <dbReference type="Proteomes" id="UP000518681"/>
    </source>
</evidence>
<dbReference type="RefSeq" id="WP_183800533.1">
    <property type="nucleotide sequence ID" value="NZ_JACIII010000013.1"/>
</dbReference>